<reference evidence="2" key="1">
    <citation type="journal article" date="2014" name="Front. Microbiol.">
        <title>High frequency of phylogenetically diverse reductive dehalogenase-homologous genes in deep subseafloor sedimentary metagenomes.</title>
        <authorList>
            <person name="Kawai M."/>
            <person name="Futagami T."/>
            <person name="Toyoda A."/>
            <person name="Takaki Y."/>
            <person name="Nishi S."/>
            <person name="Hori S."/>
            <person name="Arai W."/>
            <person name="Tsubouchi T."/>
            <person name="Morono Y."/>
            <person name="Uchiyama I."/>
            <person name="Ito T."/>
            <person name="Fujiyama A."/>
            <person name="Inagaki F."/>
            <person name="Takami H."/>
        </authorList>
    </citation>
    <scope>NUCLEOTIDE SEQUENCE</scope>
    <source>
        <strain evidence="2">Expedition CK06-06</strain>
    </source>
</reference>
<dbReference type="CDD" id="cd04869">
    <property type="entry name" value="ACT_GcvR_2"/>
    <property type="match status" value="1"/>
</dbReference>
<dbReference type="PIRSF" id="PIRSF028103">
    <property type="entry name" value="GcvR"/>
    <property type="match status" value="1"/>
</dbReference>
<dbReference type="Gene3D" id="3.30.70.260">
    <property type="match status" value="2"/>
</dbReference>
<proteinExistence type="predicted"/>
<dbReference type="InterPro" id="IPR016867">
    <property type="entry name" value="GcvR"/>
</dbReference>
<gene>
    <name evidence="2" type="ORF">S01H4_60313</name>
</gene>
<dbReference type="SUPFAM" id="SSF55021">
    <property type="entry name" value="ACT-like"/>
    <property type="match status" value="2"/>
</dbReference>
<dbReference type="Pfam" id="PF01842">
    <property type="entry name" value="ACT"/>
    <property type="match status" value="1"/>
</dbReference>
<dbReference type="EMBL" id="BART01035541">
    <property type="protein sequence ID" value="GAH15450.1"/>
    <property type="molecule type" value="Genomic_DNA"/>
</dbReference>
<evidence type="ECO:0000313" key="2">
    <source>
        <dbReference type="EMBL" id="GAH15450.1"/>
    </source>
</evidence>
<feature type="domain" description="ACT" evidence="1">
    <location>
        <begin position="1"/>
        <end position="76"/>
    </location>
</feature>
<dbReference type="PANTHER" id="PTHR34875:SF6">
    <property type="entry name" value="UPF0237 PROTEIN MJ1558"/>
    <property type="match status" value="1"/>
</dbReference>
<name>X1E4Z9_9ZZZZ</name>
<dbReference type="Pfam" id="PF13740">
    <property type="entry name" value="ACT_6"/>
    <property type="match status" value="1"/>
</dbReference>
<sequence length="164" mass="17361">TVIAADQPGIIQTVSTVLKIHGGNWTQSSMSSLAGQFAGILLVSLPEENTDACVAELHELESEGLTVIAHVSGETGDAEKTNTYILDLVGNDRPGIVHEITTLLAAHKVSVHELETSVEGASMGGGELFKATAQLVVPETADIDQLETELEDLANDLMVNIRFN</sequence>
<organism evidence="2">
    <name type="scientific">marine sediment metagenome</name>
    <dbReference type="NCBI Taxonomy" id="412755"/>
    <lineage>
        <taxon>unclassified sequences</taxon>
        <taxon>metagenomes</taxon>
        <taxon>ecological metagenomes</taxon>
    </lineage>
</organism>
<dbReference type="PROSITE" id="PS51671">
    <property type="entry name" value="ACT"/>
    <property type="match status" value="2"/>
</dbReference>
<protein>
    <recommendedName>
        <fullName evidence="1">ACT domain-containing protein</fullName>
    </recommendedName>
</protein>
<dbReference type="AlphaFoldDB" id="X1E4Z9"/>
<feature type="domain" description="ACT" evidence="1">
    <location>
        <begin position="85"/>
        <end position="164"/>
    </location>
</feature>
<accession>X1E4Z9</accession>
<dbReference type="GO" id="GO:0006355">
    <property type="term" value="P:regulation of DNA-templated transcription"/>
    <property type="evidence" value="ECO:0007669"/>
    <property type="project" value="InterPro"/>
</dbReference>
<evidence type="ECO:0000259" key="1">
    <source>
        <dbReference type="PROSITE" id="PS51671"/>
    </source>
</evidence>
<dbReference type="InterPro" id="IPR050990">
    <property type="entry name" value="UPF0237/GcvR_regulator"/>
</dbReference>
<feature type="non-terminal residue" evidence="2">
    <location>
        <position position="1"/>
    </location>
</feature>
<dbReference type="InterPro" id="IPR002912">
    <property type="entry name" value="ACT_dom"/>
</dbReference>
<comment type="caution">
    <text evidence="2">The sequence shown here is derived from an EMBL/GenBank/DDBJ whole genome shotgun (WGS) entry which is preliminary data.</text>
</comment>
<dbReference type="InterPro" id="IPR045865">
    <property type="entry name" value="ACT-like_dom_sf"/>
</dbReference>
<dbReference type="PANTHER" id="PTHR34875">
    <property type="entry name" value="UPF0237 PROTEIN MJ1558"/>
    <property type="match status" value="1"/>
</dbReference>